<dbReference type="EMBL" id="FNBW01000002">
    <property type="protein sequence ID" value="SDF23068.1"/>
    <property type="molecule type" value="Genomic_DNA"/>
</dbReference>
<dbReference type="GO" id="GO:0005829">
    <property type="term" value="C:cytosol"/>
    <property type="evidence" value="ECO:0007669"/>
    <property type="project" value="TreeGrafter"/>
</dbReference>
<accession>A0A8G2BEM8</accession>
<reference evidence="5 6" key="1">
    <citation type="submission" date="2016-10" db="EMBL/GenBank/DDBJ databases">
        <authorList>
            <person name="Varghese N."/>
            <person name="Submissions S."/>
        </authorList>
    </citation>
    <scope>NUCLEOTIDE SEQUENCE [LARGE SCALE GENOMIC DNA]</scope>
    <source>
        <strain evidence="5 6">DSM 18839</strain>
    </source>
</reference>
<dbReference type="AlphaFoldDB" id="A0A8G2BEM8"/>
<dbReference type="InterPro" id="IPR002220">
    <property type="entry name" value="DapA-like"/>
</dbReference>
<dbReference type="SMART" id="SM01130">
    <property type="entry name" value="DHDPS"/>
    <property type="match status" value="1"/>
</dbReference>
<dbReference type="Gene3D" id="3.20.20.70">
    <property type="entry name" value="Aldolase class I"/>
    <property type="match status" value="1"/>
</dbReference>
<organism evidence="5 6">
    <name type="scientific">Thalassobaculum litoreum DSM 18839</name>
    <dbReference type="NCBI Taxonomy" id="1123362"/>
    <lineage>
        <taxon>Bacteria</taxon>
        <taxon>Pseudomonadati</taxon>
        <taxon>Pseudomonadota</taxon>
        <taxon>Alphaproteobacteria</taxon>
        <taxon>Rhodospirillales</taxon>
        <taxon>Thalassobaculaceae</taxon>
        <taxon>Thalassobaculum</taxon>
    </lineage>
</organism>
<evidence type="ECO:0000256" key="3">
    <source>
        <dbReference type="PIRNR" id="PIRNR001365"/>
    </source>
</evidence>
<keyword evidence="2 3" id="KW-0456">Lyase</keyword>
<evidence type="ECO:0000313" key="6">
    <source>
        <dbReference type="Proteomes" id="UP000198615"/>
    </source>
</evidence>
<dbReference type="SUPFAM" id="SSF51569">
    <property type="entry name" value="Aldolase"/>
    <property type="match status" value="1"/>
</dbReference>
<comment type="similarity">
    <text evidence="1 3">Belongs to the DapA family.</text>
</comment>
<dbReference type="Proteomes" id="UP000198615">
    <property type="component" value="Unassembled WGS sequence"/>
</dbReference>
<evidence type="ECO:0000313" key="5">
    <source>
        <dbReference type="EMBL" id="SDF23068.1"/>
    </source>
</evidence>
<sequence length="307" mass="32673">MADPQGQGPFRGIYPMLYALFAADGSLDRGANDAQVEACIAGGVHGLAVGGLASECNKLTVEERRDHARWTLEAAAKAASDRVPVSVTVSDNTVGGQIESVKRAAEAGAAWAVLQPPPVKSASEEELIRFFGAVADASPIPIGIQNAPEYIGIGLSNAGLIELNRRHPTISILKAEGTGLYIGRLAEESGGAFTLFNGRNGIELLDSLRHGCAGLIPGVEACDVESRIYDLHMAGRANDADRAFREILPLLHFLMHTIDHLLCYGKRLAARRIGLSEVHDRGPAQAPHPVGMAILDHWSRDLGRLGQ</sequence>
<evidence type="ECO:0000256" key="4">
    <source>
        <dbReference type="PIRSR" id="PIRSR001365-2"/>
    </source>
</evidence>
<comment type="caution">
    <text evidence="5">The sequence shown here is derived from an EMBL/GenBank/DDBJ whole genome shotgun (WGS) entry which is preliminary data.</text>
</comment>
<protein>
    <submittedName>
        <fullName evidence="5">4-hydroxy-tetrahydrodipicolinate synthase</fullName>
    </submittedName>
</protein>
<dbReference type="PANTHER" id="PTHR12128:SF66">
    <property type="entry name" value="4-HYDROXY-2-OXOGLUTARATE ALDOLASE, MITOCHONDRIAL"/>
    <property type="match status" value="1"/>
</dbReference>
<dbReference type="PANTHER" id="PTHR12128">
    <property type="entry name" value="DIHYDRODIPICOLINATE SYNTHASE"/>
    <property type="match status" value="1"/>
</dbReference>
<dbReference type="PIRSF" id="PIRSF001365">
    <property type="entry name" value="DHDPS"/>
    <property type="match status" value="1"/>
</dbReference>
<dbReference type="InterPro" id="IPR013785">
    <property type="entry name" value="Aldolase_TIM"/>
</dbReference>
<proteinExistence type="inferred from homology"/>
<dbReference type="RefSeq" id="WP_093148168.1">
    <property type="nucleotide sequence ID" value="NZ_FNBW01000002.1"/>
</dbReference>
<dbReference type="GO" id="GO:0008840">
    <property type="term" value="F:4-hydroxy-tetrahydrodipicolinate synthase activity"/>
    <property type="evidence" value="ECO:0007669"/>
    <property type="project" value="TreeGrafter"/>
</dbReference>
<evidence type="ECO:0000256" key="1">
    <source>
        <dbReference type="ARBA" id="ARBA00007592"/>
    </source>
</evidence>
<keyword evidence="6" id="KW-1185">Reference proteome</keyword>
<evidence type="ECO:0000256" key="2">
    <source>
        <dbReference type="ARBA" id="ARBA00023239"/>
    </source>
</evidence>
<name>A0A8G2BEM8_9PROT</name>
<gene>
    <name evidence="5" type="ORF">SAMN05660686_00655</name>
</gene>
<dbReference type="CDD" id="cd00408">
    <property type="entry name" value="DHDPS-like"/>
    <property type="match status" value="1"/>
</dbReference>
<dbReference type="OrthoDB" id="199953at2"/>
<dbReference type="Pfam" id="PF00701">
    <property type="entry name" value="DHDPS"/>
    <property type="match status" value="1"/>
</dbReference>
<feature type="binding site" evidence="4">
    <location>
        <position position="216"/>
    </location>
    <ligand>
        <name>pyruvate</name>
        <dbReference type="ChEBI" id="CHEBI:15361"/>
    </ligand>
</feature>